<reference evidence="2" key="1">
    <citation type="submission" date="2022-12" db="EMBL/GenBank/DDBJ databases">
        <title>Paraconexibacter alkalitolerans sp. nov. and Baekduia alba sp. nov., isolated from soil and emended description of the genera Paraconexibacter (Chun et al., 2020) and Baekduia (An et al., 2020).</title>
        <authorList>
            <person name="Vieira S."/>
            <person name="Huber K.J."/>
            <person name="Geppert A."/>
            <person name="Wolf J."/>
            <person name="Neumann-Schaal M."/>
            <person name="Muesken M."/>
            <person name="Overmann J."/>
        </authorList>
    </citation>
    <scope>NUCLEOTIDE SEQUENCE</scope>
    <source>
        <strain evidence="2">AEG42_29</strain>
    </source>
</reference>
<dbReference type="PANTHER" id="PTHR43802:SF1">
    <property type="entry name" value="IP11341P-RELATED"/>
    <property type="match status" value="1"/>
</dbReference>
<protein>
    <submittedName>
        <fullName evidence="2">Enoyl-CoA hydratase echA8</fullName>
        <ecNumber evidence="2">4.2.1.17</ecNumber>
    </submittedName>
</protein>
<name>A0AAU7B2C1_9ACTN</name>
<dbReference type="EMBL" id="CP114014">
    <property type="protein sequence ID" value="XAY07684.1"/>
    <property type="molecule type" value="Genomic_DNA"/>
</dbReference>
<sequence length="256" mass="26309">MEPVVLTRADAGVGTLTLNRPDAMNAITVELATRLEQGLAELAGRDDVHVIVVRGAGGNFCVGGDFKALQELRAQGPDAMAGLFEAFGRATAVIATLDVPVIAAVEGFAMAGGFELMQASDIVVVADEAKIADNHSNFGMVPGGGGSQRLPRLVGRQRALTHILTGDRLRGPDAVAWGLAYRSVPAAELDAVVVDLAAKLAAKDPRSLAGIKRLVLDGLQGTLDDGLALERRAVVDHIAGEAGGAGIASFTTSRGA</sequence>
<evidence type="ECO:0000313" key="2">
    <source>
        <dbReference type="EMBL" id="XAY07684.1"/>
    </source>
</evidence>
<gene>
    <name evidence="2" type="primary">echA8_4</name>
    <name evidence="2" type="ORF">DSM112329_04572</name>
</gene>
<dbReference type="GO" id="GO:0004300">
    <property type="term" value="F:enoyl-CoA hydratase activity"/>
    <property type="evidence" value="ECO:0007669"/>
    <property type="project" value="UniProtKB-EC"/>
</dbReference>
<dbReference type="InterPro" id="IPR001753">
    <property type="entry name" value="Enoyl-CoA_hydra/iso"/>
</dbReference>
<dbReference type="SUPFAM" id="SSF52096">
    <property type="entry name" value="ClpP/crotonase"/>
    <property type="match status" value="1"/>
</dbReference>
<dbReference type="InterPro" id="IPR029045">
    <property type="entry name" value="ClpP/crotonase-like_dom_sf"/>
</dbReference>
<evidence type="ECO:0000256" key="1">
    <source>
        <dbReference type="ARBA" id="ARBA00005254"/>
    </source>
</evidence>
<dbReference type="Gene3D" id="3.90.226.10">
    <property type="entry name" value="2-enoyl-CoA Hydratase, Chain A, domain 1"/>
    <property type="match status" value="1"/>
</dbReference>
<dbReference type="EC" id="4.2.1.17" evidence="2"/>
<dbReference type="AlphaFoldDB" id="A0AAU7B2C1"/>
<comment type="similarity">
    <text evidence="1">Belongs to the enoyl-CoA hydratase/isomerase family.</text>
</comment>
<dbReference type="PANTHER" id="PTHR43802">
    <property type="entry name" value="ENOYL-COA HYDRATASE"/>
    <property type="match status" value="1"/>
</dbReference>
<keyword evidence="2" id="KW-0456">Lyase</keyword>
<dbReference type="KEGG" id="parq:DSM112329_04572"/>
<dbReference type="Pfam" id="PF00378">
    <property type="entry name" value="ECH_1"/>
    <property type="match status" value="1"/>
</dbReference>
<dbReference type="CDD" id="cd06558">
    <property type="entry name" value="crotonase-like"/>
    <property type="match status" value="1"/>
</dbReference>
<organism evidence="2">
    <name type="scientific">Paraconexibacter sp. AEG42_29</name>
    <dbReference type="NCBI Taxonomy" id="2997339"/>
    <lineage>
        <taxon>Bacteria</taxon>
        <taxon>Bacillati</taxon>
        <taxon>Actinomycetota</taxon>
        <taxon>Thermoleophilia</taxon>
        <taxon>Solirubrobacterales</taxon>
        <taxon>Paraconexibacteraceae</taxon>
        <taxon>Paraconexibacter</taxon>
    </lineage>
</organism>
<dbReference type="RefSeq" id="WP_354698874.1">
    <property type="nucleotide sequence ID" value="NZ_CP114014.1"/>
</dbReference>
<accession>A0AAU7B2C1</accession>
<proteinExistence type="inferred from homology"/>